<dbReference type="InterPro" id="IPR052895">
    <property type="entry name" value="HetReg/Transcr_Mod"/>
</dbReference>
<dbReference type="EMBL" id="KV745160">
    <property type="protein sequence ID" value="OCK77025.1"/>
    <property type="molecule type" value="Genomic_DNA"/>
</dbReference>
<feature type="non-terminal residue" evidence="2">
    <location>
        <position position="1"/>
    </location>
</feature>
<reference evidence="2 3" key="1">
    <citation type="journal article" date="2016" name="Nat. Commun.">
        <title>Ectomycorrhizal ecology is imprinted in the genome of the dominant symbiotic fungus Cenococcum geophilum.</title>
        <authorList>
            <consortium name="DOE Joint Genome Institute"/>
            <person name="Peter M."/>
            <person name="Kohler A."/>
            <person name="Ohm R.A."/>
            <person name="Kuo A."/>
            <person name="Krutzmann J."/>
            <person name="Morin E."/>
            <person name="Arend M."/>
            <person name="Barry K.W."/>
            <person name="Binder M."/>
            <person name="Choi C."/>
            <person name="Clum A."/>
            <person name="Copeland A."/>
            <person name="Grisel N."/>
            <person name="Haridas S."/>
            <person name="Kipfer T."/>
            <person name="LaButti K."/>
            <person name="Lindquist E."/>
            <person name="Lipzen A."/>
            <person name="Maire R."/>
            <person name="Meier B."/>
            <person name="Mihaltcheva S."/>
            <person name="Molinier V."/>
            <person name="Murat C."/>
            <person name="Poggeler S."/>
            <person name="Quandt C.A."/>
            <person name="Sperisen C."/>
            <person name="Tritt A."/>
            <person name="Tisserant E."/>
            <person name="Crous P.W."/>
            <person name="Henrissat B."/>
            <person name="Nehls U."/>
            <person name="Egli S."/>
            <person name="Spatafora J.W."/>
            <person name="Grigoriev I.V."/>
            <person name="Martin F.M."/>
        </authorList>
    </citation>
    <scope>NUCLEOTIDE SEQUENCE [LARGE SCALE GENOMIC DNA]</scope>
    <source>
        <strain evidence="2 3">CBS 459.81</strain>
    </source>
</reference>
<evidence type="ECO:0000259" key="1">
    <source>
        <dbReference type="Pfam" id="PF06985"/>
    </source>
</evidence>
<feature type="non-terminal residue" evidence="2">
    <location>
        <position position="90"/>
    </location>
</feature>
<dbReference type="PANTHER" id="PTHR24148">
    <property type="entry name" value="ANKYRIN REPEAT DOMAIN-CONTAINING PROTEIN 39 HOMOLOG-RELATED"/>
    <property type="match status" value="1"/>
</dbReference>
<feature type="domain" description="Heterokaryon incompatibility" evidence="1">
    <location>
        <begin position="1"/>
        <end position="88"/>
    </location>
</feature>
<keyword evidence="3" id="KW-1185">Reference proteome</keyword>
<dbReference type="AlphaFoldDB" id="A0A8E2E4C9"/>
<evidence type="ECO:0000313" key="2">
    <source>
        <dbReference type="EMBL" id="OCK77025.1"/>
    </source>
</evidence>
<dbReference type="OrthoDB" id="2157530at2759"/>
<gene>
    <name evidence="2" type="ORF">K432DRAFT_246591</name>
</gene>
<evidence type="ECO:0000313" key="3">
    <source>
        <dbReference type="Proteomes" id="UP000250266"/>
    </source>
</evidence>
<accession>A0A8E2E4C9</accession>
<proteinExistence type="predicted"/>
<name>A0A8E2E4C9_9PEZI</name>
<dbReference type="PANTHER" id="PTHR24148:SF64">
    <property type="entry name" value="HETEROKARYON INCOMPATIBILITY DOMAIN-CONTAINING PROTEIN"/>
    <property type="match status" value="1"/>
</dbReference>
<protein>
    <submittedName>
        <fullName evidence="2">Heterokaryon incompatibility</fullName>
    </submittedName>
</protein>
<dbReference type="Pfam" id="PF06985">
    <property type="entry name" value="HET"/>
    <property type="match status" value="1"/>
</dbReference>
<dbReference type="Proteomes" id="UP000250266">
    <property type="component" value="Unassembled WGS sequence"/>
</dbReference>
<organism evidence="2 3">
    <name type="scientific">Lepidopterella palustris CBS 459.81</name>
    <dbReference type="NCBI Taxonomy" id="1314670"/>
    <lineage>
        <taxon>Eukaryota</taxon>
        <taxon>Fungi</taxon>
        <taxon>Dikarya</taxon>
        <taxon>Ascomycota</taxon>
        <taxon>Pezizomycotina</taxon>
        <taxon>Dothideomycetes</taxon>
        <taxon>Pleosporomycetidae</taxon>
        <taxon>Mytilinidiales</taxon>
        <taxon>Argynnaceae</taxon>
        <taxon>Lepidopterella</taxon>
    </lineage>
</organism>
<sequence length="90" mass="10374">DALCTNQQSDVERNHQVGMMRDIYSGSIQTLIWLGEETEESKSGLSLRMTENELKMPAVHTILSEDRSKTFASIFARPWFERAWVIQEVV</sequence>
<dbReference type="InterPro" id="IPR010730">
    <property type="entry name" value="HET"/>
</dbReference>